<keyword evidence="4" id="KW-0472">Membrane</keyword>
<keyword evidence="1" id="KW-0433">Leucine-rich repeat</keyword>
<name>A0AA39LIY1_9BILA</name>
<evidence type="ECO:0000313" key="7">
    <source>
        <dbReference type="Proteomes" id="UP001175271"/>
    </source>
</evidence>
<evidence type="ECO:0000256" key="5">
    <source>
        <dbReference type="SAM" id="SignalP"/>
    </source>
</evidence>
<dbReference type="InterPro" id="IPR050328">
    <property type="entry name" value="Dev_Immune_Receptor"/>
</dbReference>
<dbReference type="PANTHER" id="PTHR24373:SF275">
    <property type="entry name" value="TIR DOMAIN-CONTAINING PROTEIN"/>
    <property type="match status" value="1"/>
</dbReference>
<evidence type="ECO:0000256" key="2">
    <source>
        <dbReference type="ARBA" id="ARBA00022729"/>
    </source>
</evidence>
<organism evidence="6 7">
    <name type="scientific">Steinernema hermaphroditum</name>
    <dbReference type="NCBI Taxonomy" id="289476"/>
    <lineage>
        <taxon>Eukaryota</taxon>
        <taxon>Metazoa</taxon>
        <taxon>Ecdysozoa</taxon>
        <taxon>Nematoda</taxon>
        <taxon>Chromadorea</taxon>
        <taxon>Rhabditida</taxon>
        <taxon>Tylenchina</taxon>
        <taxon>Panagrolaimomorpha</taxon>
        <taxon>Strongyloidoidea</taxon>
        <taxon>Steinernematidae</taxon>
        <taxon>Steinernema</taxon>
    </lineage>
</organism>
<feature type="chain" id="PRO_5041321837" description="LRRCT domain-containing protein" evidence="5">
    <location>
        <begin position="26"/>
        <end position="575"/>
    </location>
</feature>
<comment type="caution">
    <text evidence="6">The sequence shown here is derived from an EMBL/GenBank/DDBJ whole genome shotgun (WGS) entry which is preliminary data.</text>
</comment>
<dbReference type="AlphaFoldDB" id="A0AA39LIY1"/>
<dbReference type="InterPro" id="IPR001611">
    <property type="entry name" value="Leu-rich_rpt"/>
</dbReference>
<dbReference type="SUPFAM" id="SSF52058">
    <property type="entry name" value="L domain-like"/>
    <property type="match status" value="1"/>
</dbReference>
<sequence length="575" mass="64567">MTFSSPGFDILKLLTLILLPTVAIAQCPALQGPCRCAPSIYEPVAIICEQAGSLQNALNSIQAAKSLAIDSLTIIDTAISMIPANAFQGFTIARLVLNRNTLSMIHENAFEGTLISSLVELDLTDNTLGQITQAAGIQRLRNLRKLYLNRNRLQFLTANAFANFESRDILLKLELAGNRLTDDSLSEEVFRPLRSLRELSLETNNLRQIPSAALVNQESLTNLNLGLNQISDVPRGALYFPQLTSLSLEFNGIENIQREALKGVPSLQYLYVTGNKFLEWNTDMFFYVRELRTLGIGETPIVTIPQNAFVYTPNLIRLEMSEAAVDTIEKGAFQKANKLQAIILNKNRLSVLRTDMFFGLEDLYSIDVSGNRIGIVEPFTFANLRSIRHLDISNNQLQTLPMNVFDSSFQPEPNDRRVIYACNNPWLCDSNLEWFRKLLRSNADIDIDKPNCVAVCEASFNNCPIPGTRLRDEDLCQFDVPQPLQARALNYVGWIILAIILTILMISICLLALIRYGMSHRHKKQKDQEIEDEHRIMSGAYQASMISRSYAPSHAGIDLDLPKAHTLEDRPTYLT</sequence>
<keyword evidence="4" id="KW-0812">Transmembrane</keyword>
<dbReference type="InterPro" id="IPR032675">
    <property type="entry name" value="LRR_dom_sf"/>
</dbReference>
<dbReference type="Pfam" id="PF13855">
    <property type="entry name" value="LRR_8"/>
    <property type="match status" value="3"/>
</dbReference>
<feature type="transmembrane region" description="Helical" evidence="4">
    <location>
        <begin position="491"/>
        <end position="514"/>
    </location>
</feature>
<evidence type="ECO:0000256" key="1">
    <source>
        <dbReference type="ARBA" id="ARBA00022614"/>
    </source>
</evidence>
<dbReference type="EMBL" id="JAUCMV010000005">
    <property type="protein sequence ID" value="KAK0398840.1"/>
    <property type="molecule type" value="Genomic_DNA"/>
</dbReference>
<evidence type="ECO:0008006" key="8">
    <source>
        <dbReference type="Google" id="ProtNLM"/>
    </source>
</evidence>
<feature type="signal peptide" evidence="5">
    <location>
        <begin position="1"/>
        <end position="25"/>
    </location>
</feature>
<keyword evidence="4" id="KW-1133">Transmembrane helix</keyword>
<dbReference type="PANTHER" id="PTHR24373">
    <property type="entry name" value="SLIT RELATED LEUCINE-RICH REPEAT NEURONAL PROTEIN"/>
    <property type="match status" value="1"/>
</dbReference>
<keyword evidence="2 5" id="KW-0732">Signal</keyword>
<dbReference type="InterPro" id="IPR003591">
    <property type="entry name" value="Leu-rich_rpt_typical-subtyp"/>
</dbReference>
<dbReference type="FunFam" id="3.80.10.10:FF:001360">
    <property type="entry name" value="Uncharacterized protein"/>
    <property type="match status" value="1"/>
</dbReference>
<reference evidence="6" key="1">
    <citation type="submission" date="2023-06" db="EMBL/GenBank/DDBJ databases">
        <title>Genomic analysis of the entomopathogenic nematode Steinernema hermaphroditum.</title>
        <authorList>
            <person name="Schwarz E.M."/>
            <person name="Heppert J.K."/>
            <person name="Baniya A."/>
            <person name="Schwartz H.T."/>
            <person name="Tan C.-H."/>
            <person name="Antoshechkin I."/>
            <person name="Sternberg P.W."/>
            <person name="Goodrich-Blair H."/>
            <person name="Dillman A.R."/>
        </authorList>
    </citation>
    <scope>NUCLEOTIDE SEQUENCE</scope>
    <source>
        <strain evidence="6">PS9179</strain>
        <tissue evidence="6">Whole animal</tissue>
    </source>
</reference>
<gene>
    <name evidence="6" type="ORF">QR680_002775</name>
</gene>
<proteinExistence type="predicted"/>
<evidence type="ECO:0000256" key="3">
    <source>
        <dbReference type="ARBA" id="ARBA00022737"/>
    </source>
</evidence>
<evidence type="ECO:0000256" key="4">
    <source>
        <dbReference type="SAM" id="Phobius"/>
    </source>
</evidence>
<keyword evidence="7" id="KW-1185">Reference proteome</keyword>
<dbReference type="SMART" id="SM00369">
    <property type="entry name" value="LRR_TYP"/>
    <property type="match status" value="10"/>
</dbReference>
<accession>A0AA39LIY1</accession>
<dbReference type="Gene3D" id="3.80.10.10">
    <property type="entry name" value="Ribonuclease Inhibitor"/>
    <property type="match status" value="2"/>
</dbReference>
<protein>
    <recommendedName>
        <fullName evidence="8">LRRCT domain-containing protein</fullName>
    </recommendedName>
</protein>
<evidence type="ECO:0000313" key="6">
    <source>
        <dbReference type="EMBL" id="KAK0398840.1"/>
    </source>
</evidence>
<keyword evidence="3" id="KW-0677">Repeat</keyword>
<dbReference type="Proteomes" id="UP001175271">
    <property type="component" value="Unassembled WGS sequence"/>
</dbReference>